<dbReference type="PROSITE" id="PS01278">
    <property type="entry name" value="MTTASE_RADICAL"/>
    <property type="match status" value="1"/>
</dbReference>
<dbReference type="KEGG" id="sbal:HUE88_01765"/>
<feature type="domain" description="TRAM" evidence="14">
    <location>
        <begin position="372"/>
        <end position="433"/>
    </location>
</feature>
<keyword evidence="3 13" id="KW-0963">Cytoplasm</keyword>
<dbReference type="PANTHER" id="PTHR43020">
    <property type="entry name" value="CDK5 REGULATORY SUBUNIT-ASSOCIATED PROTEIN 1"/>
    <property type="match status" value="1"/>
</dbReference>
<dbReference type="SFLD" id="SFLDG01082">
    <property type="entry name" value="B12-binding_domain_containing"/>
    <property type="match status" value="1"/>
</dbReference>
<feature type="binding site" evidence="13">
    <location>
        <position position="81"/>
    </location>
    <ligand>
        <name>[4Fe-4S] cluster</name>
        <dbReference type="ChEBI" id="CHEBI:49883"/>
        <label>1</label>
    </ligand>
</feature>
<keyword evidence="18" id="KW-1185">Reference proteome</keyword>
<comment type="function">
    <text evidence="1 13">Catalyzes the methylthiolation of N6-(dimethylallyl)adenosine (i(6)A), leading to the formation of 2-methylthio-N6-(dimethylallyl)adenosine (ms(2)i(6)A) at position 37 in tRNAs that read codons beginning with uridine.</text>
</comment>
<evidence type="ECO:0000256" key="7">
    <source>
        <dbReference type="ARBA" id="ARBA00023004"/>
    </source>
</evidence>
<dbReference type="Pfam" id="PF00919">
    <property type="entry name" value="UPF0004"/>
    <property type="match status" value="1"/>
</dbReference>
<dbReference type="PROSITE" id="PS51449">
    <property type="entry name" value="MTTASE_N"/>
    <property type="match status" value="1"/>
</dbReference>
<evidence type="ECO:0000256" key="3">
    <source>
        <dbReference type="ARBA" id="ARBA00022490"/>
    </source>
</evidence>
<comment type="catalytic activity">
    <reaction evidence="13">
        <text>N(6)-dimethylallyladenosine(37) in tRNA + (sulfur carrier)-SH + AH2 + 2 S-adenosyl-L-methionine = 2-methylsulfanyl-N(6)-dimethylallyladenosine(37) in tRNA + (sulfur carrier)-H + 5'-deoxyadenosine + L-methionine + A + S-adenosyl-L-homocysteine + 2 H(+)</text>
        <dbReference type="Rhea" id="RHEA:37067"/>
        <dbReference type="Rhea" id="RHEA-COMP:10375"/>
        <dbReference type="Rhea" id="RHEA-COMP:10376"/>
        <dbReference type="Rhea" id="RHEA-COMP:14737"/>
        <dbReference type="Rhea" id="RHEA-COMP:14739"/>
        <dbReference type="ChEBI" id="CHEBI:13193"/>
        <dbReference type="ChEBI" id="CHEBI:15378"/>
        <dbReference type="ChEBI" id="CHEBI:17319"/>
        <dbReference type="ChEBI" id="CHEBI:17499"/>
        <dbReference type="ChEBI" id="CHEBI:29917"/>
        <dbReference type="ChEBI" id="CHEBI:57844"/>
        <dbReference type="ChEBI" id="CHEBI:57856"/>
        <dbReference type="ChEBI" id="CHEBI:59789"/>
        <dbReference type="ChEBI" id="CHEBI:64428"/>
        <dbReference type="ChEBI" id="CHEBI:74415"/>
        <dbReference type="ChEBI" id="CHEBI:74417"/>
        <dbReference type="EC" id="2.8.4.3"/>
    </reaction>
</comment>
<evidence type="ECO:0000256" key="1">
    <source>
        <dbReference type="ARBA" id="ARBA00003234"/>
    </source>
</evidence>
<dbReference type="PANTHER" id="PTHR43020:SF2">
    <property type="entry name" value="MITOCHONDRIAL TRNA METHYLTHIOTRANSFERASE CDK5RAP1"/>
    <property type="match status" value="1"/>
</dbReference>
<dbReference type="InterPro" id="IPR020612">
    <property type="entry name" value="Methylthiotransferase_CS"/>
</dbReference>
<evidence type="ECO:0000259" key="14">
    <source>
        <dbReference type="PROSITE" id="PS50926"/>
    </source>
</evidence>
<proteinExistence type="inferred from homology"/>
<dbReference type="Pfam" id="PF04055">
    <property type="entry name" value="Radical_SAM"/>
    <property type="match status" value="1"/>
</dbReference>
<dbReference type="InterPro" id="IPR006638">
    <property type="entry name" value="Elp3/MiaA/NifB-like_rSAM"/>
</dbReference>
<name>A0A7S7LW54_9BACT</name>
<keyword evidence="4 13" id="KW-0808">Transferase</keyword>
<feature type="binding site" evidence="13">
    <location>
        <position position="154"/>
    </location>
    <ligand>
        <name>[4Fe-4S] cluster</name>
        <dbReference type="ChEBI" id="CHEBI:49883"/>
        <label>2</label>
        <note>4Fe-4S-S-AdoMet</note>
    </ligand>
</feature>
<evidence type="ECO:0000256" key="13">
    <source>
        <dbReference type="HAMAP-Rule" id="MF_01864"/>
    </source>
</evidence>
<dbReference type="InterPro" id="IPR006463">
    <property type="entry name" value="MiaB_methiolase"/>
</dbReference>
<evidence type="ECO:0000256" key="10">
    <source>
        <dbReference type="ARBA" id="ARBA00068570"/>
    </source>
</evidence>
<dbReference type="InterPro" id="IPR005839">
    <property type="entry name" value="Methylthiotransferase"/>
</dbReference>
<dbReference type="HAMAP" id="MF_01864">
    <property type="entry name" value="tRNA_metthiotr_MiaB"/>
    <property type="match status" value="1"/>
</dbReference>
<feature type="binding site" evidence="13">
    <location>
        <position position="12"/>
    </location>
    <ligand>
        <name>[4Fe-4S] cluster</name>
        <dbReference type="ChEBI" id="CHEBI:49883"/>
        <label>1</label>
    </ligand>
</feature>
<evidence type="ECO:0000259" key="15">
    <source>
        <dbReference type="PROSITE" id="PS51449"/>
    </source>
</evidence>
<dbReference type="NCBIfam" id="TIGR00089">
    <property type="entry name" value="MiaB/RimO family radical SAM methylthiotransferase"/>
    <property type="match status" value="1"/>
</dbReference>
<dbReference type="Gene3D" id="3.80.30.20">
    <property type="entry name" value="tm_1862 like domain"/>
    <property type="match status" value="1"/>
</dbReference>
<keyword evidence="6 13" id="KW-0479">Metal-binding</keyword>
<comment type="subunit">
    <text evidence="13">Monomer.</text>
</comment>
<dbReference type="InterPro" id="IPR007197">
    <property type="entry name" value="rSAM"/>
</dbReference>
<dbReference type="SFLD" id="SFLDF00273">
    <property type="entry name" value="(dimethylallyl)adenosine_tRNA"/>
    <property type="match status" value="1"/>
</dbReference>
<feature type="binding site" evidence="13">
    <location>
        <position position="150"/>
    </location>
    <ligand>
        <name>[4Fe-4S] cluster</name>
        <dbReference type="ChEBI" id="CHEBI:49883"/>
        <label>2</label>
        <note>4Fe-4S-S-AdoMet</note>
    </ligand>
</feature>
<evidence type="ECO:0000256" key="11">
    <source>
        <dbReference type="ARBA" id="ARBA00080698"/>
    </source>
</evidence>
<dbReference type="FunFam" id="3.40.50.12160:FF:000003">
    <property type="entry name" value="CDK5 regulatory subunit-associated protein 1"/>
    <property type="match status" value="1"/>
</dbReference>
<dbReference type="PROSITE" id="PS51918">
    <property type="entry name" value="RADICAL_SAM"/>
    <property type="match status" value="1"/>
</dbReference>
<dbReference type="NCBIfam" id="TIGR01574">
    <property type="entry name" value="miaB-methiolase"/>
    <property type="match status" value="1"/>
</dbReference>
<organism evidence="17 18">
    <name type="scientific">Candidatus Sulfurimonas baltica</name>
    <dbReference type="NCBI Taxonomy" id="2740404"/>
    <lineage>
        <taxon>Bacteria</taxon>
        <taxon>Pseudomonadati</taxon>
        <taxon>Campylobacterota</taxon>
        <taxon>Epsilonproteobacteria</taxon>
        <taxon>Campylobacterales</taxon>
        <taxon>Sulfurimonadaceae</taxon>
        <taxon>Sulfurimonas</taxon>
    </lineage>
</organism>
<dbReference type="GO" id="GO:0051539">
    <property type="term" value="F:4 iron, 4 sulfur cluster binding"/>
    <property type="evidence" value="ECO:0007669"/>
    <property type="project" value="UniProtKB-UniRule"/>
</dbReference>
<dbReference type="CDD" id="cd01335">
    <property type="entry name" value="Radical_SAM"/>
    <property type="match status" value="1"/>
</dbReference>
<evidence type="ECO:0000256" key="9">
    <source>
        <dbReference type="ARBA" id="ARBA00033765"/>
    </source>
</evidence>
<evidence type="ECO:0000256" key="8">
    <source>
        <dbReference type="ARBA" id="ARBA00023014"/>
    </source>
</evidence>
<evidence type="ECO:0000256" key="2">
    <source>
        <dbReference type="ARBA" id="ARBA00022485"/>
    </source>
</evidence>
<evidence type="ECO:0000256" key="12">
    <source>
        <dbReference type="ARBA" id="ARBA00081141"/>
    </source>
</evidence>
<sequence length="433" mass="49169">MSKKLFIETLGCAMNSRDSEHIIAQLSEKENYSLTDDLASADLILINTCSVREKPVSKLFSELGVFNKKKKDGAKIGVCGCTASHLGEEIIKRAPYVSFVLGARNVSKITDILHKEKAVEVDINYDESEFAFDDFRTSPYKAFINISMGCDKSCTYCIVPKTRGDEISIPDELIIREATRAINSGAKEIFLLGQNVNNYGRRFSGEHEKVNFSELLRRLSTIEGLQRIRFTSPHPFHMDDEFIEEFARNPKICKSMHMPLQSGSTKVLKDMKRGYSKEWFLDRVEKLRSVCPEVSISTDIIVAFPGESDEDFKETIDVMKRVRFDQIFSFKYSPRPETEAEHFTNTVDEDVASFRLTTLQNLHTEILDEINATSLGKTYRVYFEDLNKDYFVSGRSDNNIVIKVKGSDELLGEFRDVKISAIGRTILTGEIVA</sequence>
<dbReference type="EC" id="2.8.4.3" evidence="9 13"/>
<dbReference type="InterPro" id="IPR038135">
    <property type="entry name" value="Methylthiotransferase_N_sf"/>
</dbReference>
<dbReference type="SUPFAM" id="SSF102114">
    <property type="entry name" value="Radical SAM enzymes"/>
    <property type="match status" value="1"/>
</dbReference>
<dbReference type="Gene3D" id="3.40.50.12160">
    <property type="entry name" value="Methylthiotransferase, N-terminal domain"/>
    <property type="match status" value="1"/>
</dbReference>
<comment type="cofactor">
    <cofactor evidence="13">
        <name>[4Fe-4S] cluster</name>
        <dbReference type="ChEBI" id="CHEBI:49883"/>
    </cofactor>
    <text evidence="13">Binds 2 [4Fe-4S] clusters. One cluster is coordinated with 3 cysteines and an exchangeable S-adenosyl-L-methionine.</text>
</comment>
<feature type="domain" description="Radical SAM core" evidence="16">
    <location>
        <begin position="136"/>
        <end position="369"/>
    </location>
</feature>
<evidence type="ECO:0000259" key="16">
    <source>
        <dbReference type="PROSITE" id="PS51918"/>
    </source>
</evidence>
<dbReference type="FunFam" id="3.80.30.20:FF:000001">
    <property type="entry name" value="tRNA-2-methylthio-N(6)-dimethylallyladenosine synthase 2"/>
    <property type="match status" value="1"/>
</dbReference>
<keyword evidence="5 13" id="KW-0949">S-adenosyl-L-methionine</keyword>
<keyword evidence="13" id="KW-0819">tRNA processing</keyword>
<evidence type="ECO:0000256" key="6">
    <source>
        <dbReference type="ARBA" id="ARBA00022723"/>
    </source>
</evidence>
<gene>
    <name evidence="13 17" type="primary">miaB</name>
    <name evidence="17" type="ORF">HUE88_01765</name>
</gene>
<dbReference type="EMBL" id="CP054492">
    <property type="protein sequence ID" value="QOY52450.1"/>
    <property type="molecule type" value="Genomic_DNA"/>
</dbReference>
<dbReference type="AlphaFoldDB" id="A0A7S7LW54"/>
<reference evidence="17 18" key="1">
    <citation type="submission" date="2020-05" db="EMBL/GenBank/DDBJ databases">
        <title>Sulfurimonas marisnigri, sp. nov., and Sulfurimonas baltica, sp. nov., manganese oxide reducing chemolithoautotrophs of the class Epsilonproteobacteria isolated from the pelagic redoxclines of the Black and Baltic Seas and emended description of the genus Sulfurimonas.</title>
        <authorList>
            <person name="Henkel J.V."/>
            <person name="Laudan C."/>
            <person name="Werner J."/>
            <person name="Neu T."/>
            <person name="Plewe S."/>
            <person name="Sproer C."/>
            <person name="Bunk B."/>
            <person name="Schulz-Vogt H.N."/>
        </authorList>
    </citation>
    <scope>NUCLEOTIDE SEQUENCE [LARGE SCALE GENOMIC DNA]</scope>
    <source>
        <strain evidence="17 18">GD2</strain>
    </source>
</reference>
<dbReference type="InterPro" id="IPR013848">
    <property type="entry name" value="Methylthiotransferase_N"/>
</dbReference>
<accession>A0A7S7LW54</accession>
<dbReference type="GO" id="GO:0035597">
    <property type="term" value="F:tRNA-2-methylthio-N(6)-dimethylallyladenosine(37) synthase activity"/>
    <property type="evidence" value="ECO:0007669"/>
    <property type="project" value="UniProtKB-EC"/>
</dbReference>
<comment type="subcellular location">
    <subcellularLocation>
        <location evidence="13">Cytoplasm</location>
    </subcellularLocation>
</comment>
<dbReference type="SFLD" id="SFLDS00029">
    <property type="entry name" value="Radical_SAM"/>
    <property type="match status" value="1"/>
</dbReference>
<keyword evidence="8 13" id="KW-0411">Iron-sulfur</keyword>
<protein>
    <recommendedName>
        <fullName evidence="10 13">tRNA-2-methylthio-N(6)-dimethylallyladenosine synthase</fullName>
        <ecNumber evidence="9 13">2.8.4.3</ecNumber>
    </recommendedName>
    <alternativeName>
        <fullName evidence="12 13">(Dimethylallyl)adenosine tRNA methylthiotransferase MiaB</fullName>
    </alternativeName>
    <alternativeName>
        <fullName evidence="11 13">tRNA-i(6)A37 methylthiotransferase</fullName>
    </alternativeName>
</protein>
<comment type="similarity">
    <text evidence="13">Belongs to the methylthiotransferase family. MiaB subfamily.</text>
</comment>
<feature type="binding site" evidence="13">
    <location>
        <position position="49"/>
    </location>
    <ligand>
        <name>[4Fe-4S] cluster</name>
        <dbReference type="ChEBI" id="CHEBI:49883"/>
        <label>1</label>
    </ligand>
</feature>
<dbReference type="InterPro" id="IPR023404">
    <property type="entry name" value="rSAM_horseshoe"/>
</dbReference>
<dbReference type="Pfam" id="PF01938">
    <property type="entry name" value="TRAM"/>
    <property type="match status" value="1"/>
</dbReference>
<dbReference type="Proteomes" id="UP000593994">
    <property type="component" value="Chromosome"/>
</dbReference>
<dbReference type="PROSITE" id="PS50926">
    <property type="entry name" value="TRAM"/>
    <property type="match status" value="1"/>
</dbReference>
<dbReference type="RefSeq" id="WP_194370512.1">
    <property type="nucleotide sequence ID" value="NZ_CP054492.1"/>
</dbReference>
<dbReference type="GO" id="GO:0005829">
    <property type="term" value="C:cytosol"/>
    <property type="evidence" value="ECO:0007669"/>
    <property type="project" value="TreeGrafter"/>
</dbReference>
<keyword evidence="2 13" id="KW-0004">4Fe-4S</keyword>
<keyword evidence="7 13" id="KW-0408">Iron</keyword>
<evidence type="ECO:0000256" key="4">
    <source>
        <dbReference type="ARBA" id="ARBA00022679"/>
    </source>
</evidence>
<feature type="binding site" evidence="13">
    <location>
        <position position="157"/>
    </location>
    <ligand>
        <name>[4Fe-4S] cluster</name>
        <dbReference type="ChEBI" id="CHEBI:49883"/>
        <label>2</label>
        <note>4Fe-4S-S-AdoMet</note>
    </ligand>
</feature>
<evidence type="ECO:0000256" key="5">
    <source>
        <dbReference type="ARBA" id="ARBA00022691"/>
    </source>
</evidence>
<evidence type="ECO:0000313" key="18">
    <source>
        <dbReference type="Proteomes" id="UP000593994"/>
    </source>
</evidence>
<dbReference type="SMART" id="SM00729">
    <property type="entry name" value="Elp3"/>
    <property type="match status" value="1"/>
</dbReference>
<dbReference type="SFLD" id="SFLDG01061">
    <property type="entry name" value="methylthiotransferase"/>
    <property type="match status" value="1"/>
</dbReference>
<dbReference type="GO" id="GO:0046872">
    <property type="term" value="F:metal ion binding"/>
    <property type="evidence" value="ECO:0007669"/>
    <property type="project" value="UniProtKB-KW"/>
</dbReference>
<dbReference type="InterPro" id="IPR002792">
    <property type="entry name" value="TRAM_dom"/>
</dbReference>
<feature type="domain" description="MTTase N-terminal" evidence="15">
    <location>
        <begin position="3"/>
        <end position="118"/>
    </location>
</feature>
<evidence type="ECO:0000313" key="17">
    <source>
        <dbReference type="EMBL" id="QOY52450.1"/>
    </source>
</evidence>
<dbReference type="InterPro" id="IPR058240">
    <property type="entry name" value="rSAM_sf"/>
</dbReference>